<dbReference type="EMBL" id="MEWR01000011">
    <property type="protein sequence ID" value="OGC82105.1"/>
    <property type="molecule type" value="Genomic_DNA"/>
</dbReference>
<organism evidence="12 13">
    <name type="scientific">Candidatus Abawacabacteria bacterium RBG_16_42_10</name>
    <dbReference type="NCBI Taxonomy" id="1817814"/>
    <lineage>
        <taxon>Bacteria</taxon>
        <taxon>Candidatus Abawacaibacteriota</taxon>
    </lineage>
</organism>
<evidence type="ECO:0000259" key="11">
    <source>
        <dbReference type="Pfam" id="PF03946"/>
    </source>
</evidence>
<dbReference type="CDD" id="cd00349">
    <property type="entry name" value="Ribosomal_L11"/>
    <property type="match status" value="1"/>
</dbReference>
<comment type="caution">
    <text evidence="12">The sequence shown here is derived from an EMBL/GenBank/DDBJ whole genome shotgun (WGS) entry which is preliminary data.</text>
</comment>
<dbReference type="PROSITE" id="PS00359">
    <property type="entry name" value="RIBOSOMAL_L11"/>
    <property type="match status" value="1"/>
</dbReference>
<dbReference type="NCBIfam" id="TIGR01632">
    <property type="entry name" value="L11_bact"/>
    <property type="match status" value="1"/>
</dbReference>
<dbReference type="Proteomes" id="UP000177614">
    <property type="component" value="Unassembled WGS sequence"/>
</dbReference>
<name>A0A1F4XK69_9BACT</name>
<dbReference type="STRING" id="1817814.A2V81_03065"/>
<feature type="domain" description="Large ribosomal subunit protein uL11 N-terminal" evidence="11">
    <location>
        <begin position="9"/>
        <end position="66"/>
    </location>
</feature>
<comment type="function">
    <text evidence="7 9">Forms part of the ribosomal stalk which helps the ribosome interact with GTP-bound translation factors.</text>
</comment>
<dbReference type="InterPro" id="IPR020784">
    <property type="entry name" value="Ribosomal_uL11_N"/>
</dbReference>
<evidence type="ECO:0000256" key="3">
    <source>
        <dbReference type="ARBA" id="ARBA00022730"/>
    </source>
</evidence>
<evidence type="ECO:0000256" key="1">
    <source>
        <dbReference type="ARBA" id="ARBA00010537"/>
    </source>
</evidence>
<evidence type="ECO:0000259" key="10">
    <source>
        <dbReference type="Pfam" id="PF00298"/>
    </source>
</evidence>
<gene>
    <name evidence="7" type="primary">rplK</name>
    <name evidence="12" type="ORF">A2V81_03065</name>
</gene>
<dbReference type="InterPro" id="IPR000911">
    <property type="entry name" value="Ribosomal_uL11"/>
</dbReference>
<dbReference type="InterPro" id="IPR006519">
    <property type="entry name" value="Ribosomal_uL11_bac-typ"/>
</dbReference>
<sequence length="141" mass="15317">MAKKVLVKVKLQAKAGKANPAPPIGTALGPHGINIQEFCKQFNDKTKEMGDVLIPAIITIYQDRSFDFILKTPPASDLILKEINLPKGSGEPNKTKVGKITKAQLRKIAEVKMVDFNTTSVDQAIRMIAGTARSMGITVED</sequence>
<evidence type="ECO:0000256" key="2">
    <source>
        <dbReference type="ARBA" id="ARBA00022481"/>
    </source>
</evidence>
<keyword evidence="2 7" id="KW-0488">Methylation</keyword>
<dbReference type="InterPro" id="IPR036769">
    <property type="entry name" value="Ribosomal_uL11_C_sf"/>
</dbReference>
<evidence type="ECO:0000256" key="9">
    <source>
        <dbReference type="RuleBase" id="RU003979"/>
    </source>
</evidence>
<comment type="subunit">
    <text evidence="7">Part of the ribosomal stalk of the 50S ribosomal subunit. Interacts with L10 and the large rRNA to form the base of the stalk. L10 forms an elongated spine to which L12 dimers bind in a sequential fashion forming a multimeric L10(L12)X complex.</text>
</comment>
<evidence type="ECO:0000256" key="6">
    <source>
        <dbReference type="ARBA" id="ARBA00023274"/>
    </source>
</evidence>
<dbReference type="SUPFAM" id="SSF54747">
    <property type="entry name" value="Ribosomal L11/L12e N-terminal domain"/>
    <property type="match status" value="1"/>
</dbReference>
<comment type="similarity">
    <text evidence="1 7 8">Belongs to the universal ribosomal protein uL11 family.</text>
</comment>
<dbReference type="FunFam" id="1.10.10.250:FF:000001">
    <property type="entry name" value="50S ribosomal protein L11"/>
    <property type="match status" value="1"/>
</dbReference>
<dbReference type="Pfam" id="PF00298">
    <property type="entry name" value="Ribosomal_L11"/>
    <property type="match status" value="1"/>
</dbReference>
<dbReference type="PANTHER" id="PTHR11661:SF1">
    <property type="entry name" value="LARGE RIBOSOMAL SUBUNIT PROTEIN UL11M"/>
    <property type="match status" value="1"/>
</dbReference>
<dbReference type="SMART" id="SM00649">
    <property type="entry name" value="RL11"/>
    <property type="match status" value="1"/>
</dbReference>
<accession>A0A1F4XK69</accession>
<evidence type="ECO:0000256" key="5">
    <source>
        <dbReference type="ARBA" id="ARBA00022980"/>
    </source>
</evidence>
<comment type="PTM">
    <text evidence="7 9">One or more lysine residues are methylated.</text>
</comment>
<dbReference type="FunFam" id="3.30.1550.10:FF:000006">
    <property type="entry name" value="50S ribosomal protein L11"/>
    <property type="match status" value="1"/>
</dbReference>
<dbReference type="InterPro" id="IPR020785">
    <property type="entry name" value="Ribosomal_uL11_CS"/>
</dbReference>
<evidence type="ECO:0000256" key="4">
    <source>
        <dbReference type="ARBA" id="ARBA00022884"/>
    </source>
</evidence>
<dbReference type="HAMAP" id="MF_00736">
    <property type="entry name" value="Ribosomal_uL11"/>
    <property type="match status" value="1"/>
</dbReference>
<dbReference type="GO" id="GO:0006412">
    <property type="term" value="P:translation"/>
    <property type="evidence" value="ECO:0007669"/>
    <property type="project" value="UniProtKB-UniRule"/>
</dbReference>
<evidence type="ECO:0000256" key="7">
    <source>
        <dbReference type="HAMAP-Rule" id="MF_00736"/>
    </source>
</evidence>
<dbReference type="Pfam" id="PF03946">
    <property type="entry name" value="Ribosomal_L11_N"/>
    <property type="match status" value="1"/>
</dbReference>
<keyword evidence="6 7" id="KW-0687">Ribonucleoprotein</keyword>
<feature type="domain" description="Large ribosomal subunit protein uL11 C-terminal" evidence="10">
    <location>
        <begin position="71"/>
        <end position="139"/>
    </location>
</feature>
<dbReference type="InterPro" id="IPR036796">
    <property type="entry name" value="Ribosomal_uL11_N_sf"/>
</dbReference>
<dbReference type="GO" id="GO:0003735">
    <property type="term" value="F:structural constituent of ribosome"/>
    <property type="evidence" value="ECO:0007669"/>
    <property type="project" value="InterPro"/>
</dbReference>
<dbReference type="GO" id="GO:0022625">
    <property type="term" value="C:cytosolic large ribosomal subunit"/>
    <property type="evidence" value="ECO:0007669"/>
    <property type="project" value="TreeGrafter"/>
</dbReference>
<dbReference type="SUPFAM" id="SSF46906">
    <property type="entry name" value="Ribosomal protein L11, C-terminal domain"/>
    <property type="match status" value="1"/>
</dbReference>
<keyword evidence="4 7" id="KW-0694">RNA-binding</keyword>
<evidence type="ECO:0000256" key="8">
    <source>
        <dbReference type="RuleBase" id="RU003978"/>
    </source>
</evidence>
<dbReference type="Gene3D" id="3.30.1550.10">
    <property type="entry name" value="Ribosomal protein L11/L12, N-terminal domain"/>
    <property type="match status" value="1"/>
</dbReference>
<dbReference type="InterPro" id="IPR020783">
    <property type="entry name" value="Ribosomal_uL11_C"/>
</dbReference>
<dbReference type="GO" id="GO:0070180">
    <property type="term" value="F:large ribosomal subunit rRNA binding"/>
    <property type="evidence" value="ECO:0007669"/>
    <property type="project" value="UniProtKB-UniRule"/>
</dbReference>
<proteinExistence type="inferred from homology"/>
<dbReference type="PANTHER" id="PTHR11661">
    <property type="entry name" value="60S RIBOSOMAL PROTEIN L12"/>
    <property type="match status" value="1"/>
</dbReference>
<keyword evidence="5 7" id="KW-0689">Ribosomal protein</keyword>
<evidence type="ECO:0000313" key="13">
    <source>
        <dbReference type="Proteomes" id="UP000177614"/>
    </source>
</evidence>
<dbReference type="AlphaFoldDB" id="A0A1F4XK69"/>
<dbReference type="Gene3D" id="1.10.10.250">
    <property type="entry name" value="Ribosomal protein L11, C-terminal domain"/>
    <property type="match status" value="1"/>
</dbReference>
<protein>
    <recommendedName>
        <fullName evidence="7">Large ribosomal subunit protein uL11</fullName>
    </recommendedName>
</protein>
<evidence type="ECO:0000313" key="12">
    <source>
        <dbReference type="EMBL" id="OGC82105.1"/>
    </source>
</evidence>
<reference evidence="12 13" key="1">
    <citation type="journal article" date="2016" name="Nat. Commun.">
        <title>Thousands of microbial genomes shed light on interconnected biogeochemical processes in an aquifer system.</title>
        <authorList>
            <person name="Anantharaman K."/>
            <person name="Brown C.T."/>
            <person name="Hug L.A."/>
            <person name="Sharon I."/>
            <person name="Castelle C.J."/>
            <person name="Probst A.J."/>
            <person name="Thomas B.C."/>
            <person name="Singh A."/>
            <person name="Wilkins M.J."/>
            <person name="Karaoz U."/>
            <person name="Brodie E.L."/>
            <person name="Williams K.H."/>
            <person name="Hubbard S.S."/>
            <person name="Banfield J.F."/>
        </authorList>
    </citation>
    <scope>NUCLEOTIDE SEQUENCE [LARGE SCALE GENOMIC DNA]</scope>
</reference>
<keyword evidence="3 7" id="KW-0699">rRNA-binding</keyword>